<evidence type="ECO:0000256" key="3">
    <source>
        <dbReference type="ARBA" id="ARBA00022842"/>
    </source>
</evidence>
<dbReference type="EMBL" id="CZRL01000104">
    <property type="protein sequence ID" value="CUS54340.1"/>
    <property type="molecule type" value="Genomic_DNA"/>
</dbReference>
<dbReference type="GO" id="GO:0032259">
    <property type="term" value="P:methylation"/>
    <property type="evidence" value="ECO:0007669"/>
    <property type="project" value="UniProtKB-KW"/>
</dbReference>
<dbReference type="GO" id="GO:0006281">
    <property type="term" value="P:DNA repair"/>
    <property type="evidence" value="ECO:0007669"/>
    <property type="project" value="TreeGrafter"/>
</dbReference>
<dbReference type="InterPro" id="IPR036412">
    <property type="entry name" value="HAD-like_sf"/>
</dbReference>
<gene>
    <name evidence="5" type="ORF">MGWOODY_XGa719</name>
</gene>
<organism evidence="5">
    <name type="scientific">hydrothermal vent metagenome</name>
    <dbReference type="NCBI Taxonomy" id="652676"/>
    <lineage>
        <taxon>unclassified sequences</taxon>
        <taxon>metagenomes</taxon>
        <taxon>ecological metagenomes</taxon>
    </lineage>
</organism>
<evidence type="ECO:0000256" key="1">
    <source>
        <dbReference type="ARBA" id="ARBA00022723"/>
    </source>
</evidence>
<name>A0A160TT97_9ZZZZ</name>
<keyword evidence="3" id="KW-0460">Magnesium</keyword>
<dbReference type="SUPFAM" id="SSF56784">
    <property type="entry name" value="HAD-like"/>
    <property type="match status" value="1"/>
</dbReference>
<dbReference type="GO" id="GO:0005829">
    <property type="term" value="C:cytosol"/>
    <property type="evidence" value="ECO:0007669"/>
    <property type="project" value="TreeGrafter"/>
</dbReference>
<dbReference type="GO" id="GO:0008967">
    <property type="term" value="F:phosphoglycolate phosphatase activity"/>
    <property type="evidence" value="ECO:0007669"/>
    <property type="project" value="TreeGrafter"/>
</dbReference>
<dbReference type="InterPro" id="IPR050155">
    <property type="entry name" value="HAD-like_hydrolase_sf"/>
</dbReference>
<evidence type="ECO:0000256" key="4">
    <source>
        <dbReference type="ARBA" id="ARBA00023277"/>
    </source>
</evidence>
<dbReference type="Gene3D" id="3.40.50.1000">
    <property type="entry name" value="HAD superfamily/HAD-like"/>
    <property type="match status" value="1"/>
</dbReference>
<proteinExistence type="predicted"/>
<dbReference type="InterPro" id="IPR023214">
    <property type="entry name" value="HAD_sf"/>
</dbReference>
<keyword evidence="4" id="KW-0119">Carbohydrate metabolism</keyword>
<dbReference type="FunFam" id="3.40.50.1000:FF:000022">
    <property type="entry name" value="Phosphoglycolate phosphatase"/>
    <property type="match status" value="1"/>
</dbReference>
<evidence type="ECO:0000313" key="5">
    <source>
        <dbReference type="EMBL" id="CUS54340.1"/>
    </source>
</evidence>
<accession>A0A160TT97</accession>
<dbReference type="SFLD" id="SFLDG01135">
    <property type="entry name" value="C1.5.6:_HAD__Beta-PGM__Phospha"/>
    <property type="match status" value="1"/>
</dbReference>
<keyword evidence="5" id="KW-0830">Ubiquinone</keyword>
<dbReference type="InterPro" id="IPR041492">
    <property type="entry name" value="HAD_2"/>
</dbReference>
<dbReference type="Gene3D" id="1.10.150.240">
    <property type="entry name" value="Putative phosphatase, domain 2"/>
    <property type="match status" value="1"/>
</dbReference>
<dbReference type="NCBIfam" id="TIGR01549">
    <property type="entry name" value="HAD-SF-IA-v1"/>
    <property type="match status" value="1"/>
</dbReference>
<dbReference type="GO" id="GO:0008168">
    <property type="term" value="F:methyltransferase activity"/>
    <property type="evidence" value="ECO:0007669"/>
    <property type="project" value="UniProtKB-KW"/>
</dbReference>
<dbReference type="AlphaFoldDB" id="A0A160TT97"/>
<keyword evidence="5" id="KW-0489">Methyltransferase</keyword>
<dbReference type="SFLD" id="SFLDG01129">
    <property type="entry name" value="C1.5:_HAD__Beta-PGM__Phosphata"/>
    <property type="match status" value="1"/>
</dbReference>
<dbReference type="GO" id="GO:0046872">
    <property type="term" value="F:metal ion binding"/>
    <property type="evidence" value="ECO:0007669"/>
    <property type="project" value="UniProtKB-KW"/>
</dbReference>
<dbReference type="Pfam" id="PF13419">
    <property type="entry name" value="HAD_2"/>
    <property type="match status" value="1"/>
</dbReference>
<dbReference type="InterPro" id="IPR023198">
    <property type="entry name" value="PGP-like_dom2"/>
</dbReference>
<keyword evidence="1" id="KW-0479">Metal-binding</keyword>
<dbReference type="PANTHER" id="PTHR43434:SF23">
    <property type="entry name" value="PHOSPHOGLYCOLATE PHOSPHATASE"/>
    <property type="match status" value="1"/>
</dbReference>
<dbReference type="SFLD" id="SFLDS00003">
    <property type="entry name" value="Haloacid_Dehalogenase"/>
    <property type="match status" value="1"/>
</dbReference>
<sequence>MAINHILFDLDGTLADTAPDLVAALNFVLARHGKPTVSVEDARCWAGAGSARLIEQGFSISATSKEFHSLREQLLDYYDHHICEGSCLFPGIDQLLTRLELAGYSWGIVTNKPTRFTDPLLSALGLSDRAAVVVCGDTLPTNKPEPESVIHACRLNGRNTSTTALIGDDLRDIMAGRAAGTTTVAVTWGYASPDDLPENWGADHTVDSPVELERLLIQNE</sequence>
<dbReference type="PANTHER" id="PTHR43434">
    <property type="entry name" value="PHOSPHOGLYCOLATE PHOSPHATASE"/>
    <property type="match status" value="1"/>
</dbReference>
<keyword evidence="5" id="KW-0808">Transferase</keyword>
<evidence type="ECO:0000256" key="2">
    <source>
        <dbReference type="ARBA" id="ARBA00022801"/>
    </source>
</evidence>
<reference evidence="5" key="1">
    <citation type="submission" date="2015-10" db="EMBL/GenBank/DDBJ databases">
        <authorList>
            <person name="Gilbert D.G."/>
        </authorList>
    </citation>
    <scope>NUCLEOTIDE SEQUENCE</scope>
</reference>
<protein>
    <submittedName>
        <fullName evidence="5">Similar to phosphoglycolate phosphatase,clustered with ubiquinone biosynthesis SAM-dependent O-methyltransferase</fullName>
    </submittedName>
</protein>
<keyword evidence="2" id="KW-0378">Hydrolase</keyword>
<dbReference type="InterPro" id="IPR006439">
    <property type="entry name" value="HAD-SF_hydro_IA"/>
</dbReference>